<sequence>MQFTDYNRTDTYYWLRNRDVPWIGTVLDGDGAIPRTPEGDVLPMDLAKVPTVTDSNFTRICPFPEWDEPYPWHLETITPAFLYDINDEFEEGATPARVVQGHQFRCGDSEWCRHTVTNMTRGVCVRSVQDVREDLRCATFFMEQAVDLDIPRYLEQEERGDAKKRFLIVNDMQFILSSSFVAMGNPVEFPPRKMYFYERMHDYKTISDFATPWGYWSTERMPISEFPGPNASREEVRAFTKRTQTEIQFLGVSDKCKFVWMQTVAGVCFRTEVMIAVHCYHWTADERLVLRELSRCLTEAYKEFPQLPQQEIRNSIRQKRARDEDSDPDNGGDDVPRKRLKMTALDILGDTETDEEDEDDEDSDEDTDEDMDTDSNSEDDSTDEDVDMDTEYDSQDDLD</sequence>
<evidence type="ECO:0000313" key="1">
    <source>
        <dbReference type="EMBL" id="KAJ3017404.1"/>
    </source>
</evidence>
<dbReference type="Proteomes" id="UP001144978">
    <property type="component" value="Unassembled WGS sequence"/>
</dbReference>
<accession>A0ACC1QAK7</accession>
<name>A0ACC1QAK7_9APHY</name>
<dbReference type="EMBL" id="JANSHE010000079">
    <property type="protein sequence ID" value="KAJ3017404.1"/>
    <property type="molecule type" value="Genomic_DNA"/>
</dbReference>
<proteinExistence type="predicted"/>
<protein>
    <submittedName>
        <fullName evidence="1">Uncharacterized protein</fullName>
    </submittedName>
</protein>
<keyword evidence="2" id="KW-1185">Reference proteome</keyword>
<comment type="caution">
    <text evidence="1">The sequence shown here is derived from an EMBL/GenBank/DDBJ whole genome shotgun (WGS) entry which is preliminary data.</text>
</comment>
<reference evidence="1" key="1">
    <citation type="submission" date="2022-08" db="EMBL/GenBank/DDBJ databases">
        <title>Genome Sequence of Pycnoporus sanguineus.</title>
        <authorList>
            <person name="Buettner E."/>
        </authorList>
    </citation>
    <scope>NUCLEOTIDE SEQUENCE</scope>
    <source>
        <strain evidence="1">CG-C14</strain>
    </source>
</reference>
<evidence type="ECO:0000313" key="2">
    <source>
        <dbReference type="Proteomes" id="UP001144978"/>
    </source>
</evidence>
<gene>
    <name evidence="1" type="ORF">NUW54_g595</name>
</gene>
<organism evidence="1 2">
    <name type="scientific">Trametes sanguinea</name>
    <dbReference type="NCBI Taxonomy" id="158606"/>
    <lineage>
        <taxon>Eukaryota</taxon>
        <taxon>Fungi</taxon>
        <taxon>Dikarya</taxon>
        <taxon>Basidiomycota</taxon>
        <taxon>Agaricomycotina</taxon>
        <taxon>Agaricomycetes</taxon>
        <taxon>Polyporales</taxon>
        <taxon>Polyporaceae</taxon>
        <taxon>Trametes</taxon>
    </lineage>
</organism>